<dbReference type="GO" id="GO:0017020">
    <property type="term" value="F:myosin phosphatase regulator activity"/>
    <property type="evidence" value="ECO:0007669"/>
    <property type="project" value="TreeGrafter"/>
</dbReference>
<feature type="compositionally biased region" description="Basic residues" evidence="3">
    <location>
        <begin position="51"/>
        <end position="73"/>
    </location>
</feature>
<feature type="repeat" description="ANK" evidence="2">
    <location>
        <begin position="80"/>
        <end position="112"/>
    </location>
</feature>
<feature type="compositionally biased region" description="Polar residues" evidence="3">
    <location>
        <begin position="713"/>
        <end position="723"/>
    </location>
</feature>
<dbReference type="PROSITE" id="PS50088">
    <property type="entry name" value="ANK_REPEAT"/>
    <property type="match status" value="5"/>
</dbReference>
<dbReference type="RefSeq" id="XP_013393456.1">
    <property type="nucleotide sequence ID" value="XM_013538002.1"/>
</dbReference>
<dbReference type="RefSeq" id="XP_013393457.1">
    <property type="nucleotide sequence ID" value="XM_013538003.1"/>
</dbReference>
<keyword evidence="2" id="KW-0040">ANK repeat</keyword>
<feature type="compositionally biased region" description="Polar residues" evidence="3">
    <location>
        <begin position="607"/>
        <end position="639"/>
    </location>
</feature>
<feature type="region of interest" description="Disordered" evidence="3">
    <location>
        <begin position="331"/>
        <end position="389"/>
    </location>
</feature>
<protein>
    <submittedName>
        <fullName evidence="5 6">Protein phosphatase 1 regulatory inhibitor subunit 16B isoform X1</fullName>
    </submittedName>
</protein>
<dbReference type="Gene3D" id="1.25.40.20">
    <property type="entry name" value="Ankyrin repeat-containing domain"/>
    <property type="match status" value="2"/>
</dbReference>
<feature type="compositionally biased region" description="Basic residues" evidence="3">
    <location>
        <begin position="529"/>
        <end position="544"/>
    </location>
</feature>
<reference evidence="5 6" key="1">
    <citation type="submission" date="2025-04" db="UniProtKB">
        <authorList>
            <consortium name="RefSeq"/>
        </authorList>
    </citation>
    <scope>IDENTIFICATION</scope>
    <source>
        <tissue evidence="5 6">Gonads</tissue>
    </source>
</reference>
<proteinExistence type="predicted"/>
<sequence>MADHSELVAEIPFVEKMSMQDRLKHARKRRAYQLKKYFQYDKHFDKEQTKQRRKSSSTSKKSNHNNNTKKRKGNGSIFFEGHVMLLEAAARNDIDEVRRLLTAGVSPDVTNEDGLTALHQCCIDDYEEMARLLIDFGANVNARDSELWTPLHAAATCAHIHLCALLILKGAEVLAVNADGNMPYDICEDDITLDYIENEMAKKGITQEMIDDTRMDTEKMMLRDIKQLAEEKKDLEFVDENGATPLHIAAANGYESVVEFLLDHHVSVDVRDVDGWTPIHGAACWGQPAILEILVQNGADIESKSNNGETPYDICEDPEFKQRILELKDEMENNKLSRTKEIMKRRGHNTRSLQHSNSTGSMYSSNTSLPEKHRSASVRRSSMREKSMISWKEAKEEGRFLEALAHTHDQNGSGDAAETTDAIPVSNIDDVTIAVSGHDTNDSTTSSTAVHPDSGDHGSHSMQKHSKKETVINGDSLLNGDSSEFSKQEDSGEAGSKKHTEHVTEHEHRSHKEKDIENKGIKAKGADHHHQHLSHSHQDRHKHKEKSDEPEKKLEVKAHNKEKAYDEVDRSPRAGHRSKSTGQRLPQETPIAKVQEVARNSPKASPVISSRSGDGTSVQPKTGGQPANQTPAIPSPANQRRSKAPAAEPSRLSVSSAGSSAQPLSQTGTLSDLKKKRAESHQQRISSYNPETGEMHLGVTNANSNKYELPENGHNSNSGNSKEPSLDYYYPPGEQMKRFRAQGPHEIIGGDDNKEGCCVIL</sequence>
<keyword evidence="4" id="KW-1185">Reference proteome</keyword>
<dbReference type="InterPro" id="IPR036770">
    <property type="entry name" value="Ankyrin_rpt-contain_sf"/>
</dbReference>
<organism evidence="4 6">
    <name type="scientific">Lingula anatina</name>
    <name type="common">Brachiopod</name>
    <name type="synonym">Lingula unguis</name>
    <dbReference type="NCBI Taxonomy" id="7574"/>
    <lineage>
        <taxon>Eukaryota</taxon>
        <taxon>Metazoa</taxon>
        <taxon>Spiralia</taxon>
        <taxon>Lophotrochozoa</taxon>
        <taxon>Brachiopoda</taxon>
        <taxon>Linguliformea</taxon>
        <taxon>Lingulata</taxon>
        <taxon>Lingulida</taxon>
        <taxon>Linguloidea</taxon>
        <taxon>Lingulidae</taxon>
        <taxon>Lingula</taxon>
    </lineage>
</organism>
<feature type="compositionally biased region" description="Basic and acidic residues" evidence="3">
    <location>
        <begin position="331"/>
        <end position="344"/>
    </location>
</feature>
<feature type="compositionally biased region" description="Polar residues" evidence="3">
    <location>
        <begin position="350"/>
        <end position="369"/>
    </location>
</feature>
<evidence type="ECO:0000256" key="1">
    <source>
        <dbReference type="ARBA" id="ARBA00022737"/>
    </source>
</evidence>
<dbReference type="PROSITE" id="PS50297">
    <property type="entry name" value="ANK_REP_REGION"/>
    <property type="match status" value="3"/>
</dbReference>
<dbReference type="KEGG" id="lak:106161140"/>
<evidence type="ECO:0000313" key="6">
    <source>
        <dbReference type="RefSeq" id="XP_013393457.1"/>
    </source>
</evidence>
<dbReference type="Pfam" id="PF12796">
    <property type="entry name" value="Ank_2"/>
    <property type="match status" value="2"/>
</dbReference>
<dbReference type="OrthoDB" id="19014at2759"/>
<feature type="compositionally biased region" description="Basic and acidic residues" evidence="3">
    <location>
        <begin position="545"/>
        <end position="572"/>
    </location>
</feature>
<name>A0A1S3I5B7_LINAN</name>
<dbReference type="InterPro" id="IPR051226">
    <property type="entry name" value="PP1_Regulatory_Subunit"/>
</dbReference>
<dbReference type="OMA" id="HCSIAND"/>
<dbReference type="Proteomes" id="UP000085678">
    <property type="component" value="Unplaced"/>
</dbReference>
<feature type="compositionally biased region" description="Basic and acidic residues" evidence="3">
    <location>
        <begin position="484"/>
        <end position="528"/>
    </location>
</feature>
<evidence type="ECO:0000313" key="4">
    <source>
        <dbReference type="Proteomes" id="UP000085678"/>
    </source>
</evidence>
<evidence type="ECO:0000256" key="3">
    <source>
        <dbReference type="SAM" id="MobiDB-lite"/>
    </source>
</evidence>
<keyword evidence="1" id="KW-0677">Repeat</keyword>
<dbReference type="PANTHER" id="PTHR24179:SF29">
    <property type="entry name" value="LD46604P"/>
    <property type="match status" value="1"/>
</dbReference>
<dbReference type="SUPFAM" id="SSF48403">
    <property type="entry name" value="Ankyrin repeat"/>
    <property type="match status" value="1"/>
</dbReference>
<feature type="repeat" description="ANK" evidence="2">
    <location>
        <begin position="113"/>
        <end position="145"/>
    </location>
</feature>
<evidence type="ECO:0000313" key="5">
    <source>
        <dbReference type="RefSeq" id="XP_013393456.1"/>
    </source>
</evidence>
<dbReference type="SMART" id="SM00248">
    <property type="entry name" value="ANK"/>
    <property type="match status" value="5"/>
</dbReference>
<dbReference type="STRING" id="7574.A0A1S3I5B7"/>
<dbReference type="PANTHER" id="PTHR24179">
    <property type="entry name" value="PROTEIN PHOSPHATASE 1 REGULATORY SUBUNIT 12"/>
    <property type="match status" value="1"/>
</dbReference>
<feature type="region of interest" description="Disordered" evidence="3">
    <location>
        <begin position="435"/>
        <end position="732"/>
    </location>
</feature>
<dbReference type="InterPro" id="IPR002110">
    <property type="entry name" value="Ankyrin_rpt"/>
</dbReference>
<gene>
    <name evidence="5 6" type="primary">LOC106161140</name>
</gene>
<accession>A0A1S3I5B7</accession>
<dbReference type="GO" id="GO:0005737">
    <property type="term" value="C:cytoplasm"/>
    <property type="evidence" value="ECO:0007669"/>
    <property type="project" value="TreeGrafter"/>
</dbReference>
<dbReference type="FunFam" id="1.25.40.20:FF:000198">
    <property type="entry name" value="Myosin binding subunit, isoform P"/>
    <property type="match status" value="1"/>
</dbReference>
<feature type="repeat" description="ANK" evidence="2">
    <location>
        <begin position="241"/>
        <end position="273"/>
    </location>
</feature>
<feature type="repeat" description="ANK" evidence="2">
    <location>
        <begin position="274"/>
        <end position="306"/>
    </location>
</feature>
<dbReference type="GeneID" id="106161140"/>
<dbReference type="GO" id="GO:0004857">
    <property type="term" value="F:enzyme inhibitor activity"/>
    <property type="evidence" value="ECO:0007669"/>
    <property type="project" value="TreeGrafter"/>
</dbReference>
<evidence type="ECO:0000256" key="2">
    <source>
        <dbReference type="PROSITE-ProRule" id="PRU00023"/>
    </source>
</evidence>
<feature type="compositionally biased region" description="Low complexity" evidence="3">
    <location>
        <begin position="649"/>
        <end position="666"/>
    </location>
</feature>
<dbReference type="AlphaFoldDB" id="A0A1S3I5B7"/>
<dbReference type="PRINTS" id="PR01415">
    <property type="entry name" value="ANKYRIN"/>
</dbReference>
<feature type="region of interest" description="Disordered" evidence="3">
    <location>
        <begin position="45"/>
        <end position="74"/>
    </location>
</feature>
<feature type="repeat" description="ANK" evidence="2">
    <location>
        <begin position="146"/>
        <end position="178"/>
    </location>
</feature>